<name>Q5P568_AROAE</name>
<evidence type="ECO:0000313" key="2">
    <source>
        <dbReference type="EMBL" id="CAI07544.1"/>
    </source>
</evidence>
<keyword evidence="3" id="KW-1185">Reference proteome</keyword>
<dbReference type="KEGG" id="eba:ebB81"/>
<gene>
    <name evidence="2" type="ORF">ebB81</name>
</gene>
<protein>
    <recommendedName>
        <fullName evidence="4">Thioredoxin-like fold domain-containing protein</fullName>
    </recommendedName>
</protein>
<dbReference type="Proteomes" id="UP000006552">
    <property type="component" value="Chromosome"/>
</dbReference>
<dbReference type="STRING" id="76114.ebB81"/>
<reference evidence="2 3" key="1">
    <citation type="journal article" date="2005" name="Arch. Microbiol.">
        <title>The genome sequence of an anaerobic aromatic-degrading denitrifying bacterium, strain EbN1.</title>
        <authorList>
            <person name="Rabus R."/>
            <person name="Kube M."/>
            <person name="Heider J."/>
            <person name="Beck A."/>
            <person name="Heitmann K."/>
            <person name="Widdel F."/>
            <person name="Reinhardt R."/>
        </authorList>
    </citation>
    <scope>NUCLEOTIDE SEQUENCE [LARGE SCALE GENOMIC DNA]</scope>
    <source>
        <strain evidence="2 3">EbN1</strain>
    </source>
</reference>
<feature type="region of interest" description="Disordered" evidence="1">
    <location>
        <begin position="114"/>
        <end position="135"/>
    </location>
</feature>
<dbReference type="eggNOG" id="COG1651">
    <property type="taxonomic scope" value="Bacteria"/>
</dbReference>
<evidence type="ECO:0000256" key="1">
    <source>
        <dbReference type="SAM" id="MobiDB-lite"/>
    </source>
</evidence>
<dbReference type="EMBL" id="CR555306">
    <property type="protein sequence ID" value="CAI07544.1"/>
    <property type="molecule type" value="Genomic_DNA"/>
</dbReference>
<sequence>MAPPGEMRAFPENYRRLIVQPMAWLYSNTRGDGHGLPDGLRYPDLTPAMQGCLDSERPDAVIRAQAVEAAQPGIAATPALQLRDRESGKTLLLHGPVEGDALLSAIDLLAASSTTAAEPAHSPDMPAGVAGDMPR</sequence>
<proteinExistence type="predicted"/>
<accession>Q5P568</accession>
<organism evidence="2 3">
    <name type="scientific">Aromatoleum aromaticum (strain DSM 19018 / LMG 30748 / EbN1)</name>
    <name type="common">Azoarcus sp. (strain EbN1)</name>
    <dbReference type="NCBI Taxonomy" id="76114"/>
    <lineage>
        <taxon>Bacteria</taxon>
        <taxon>Pseudomonadati</taxon>
        <taxon>Pseudomonadota</taxon>
        <taxon>Betaproteobacteria</taxon>
        <taxon>Rhodocyclales</taxon>
        <taxon>Rhodocyclaceae</taxon>
        <taxon>Aromatoleum</taxon>
    </lineage>
</organism>
<evidence type="ECO:0000313" key="3">
    <source>
        <dbReference type="Proteomes" id="UP000006552"/>
    </source>
</evidence>
<dbReference type="AlphaFoldDB" id="Q5P568"/>
<evidence type="ECO:0008006" key="4">
    <source>
        <dbReference type="Google" id="ProtNLM"/>
    </source>
</evidence>
<dbReference type="HOGENOM" id="CLU_000288_47_6_4"/>